<protein>
    <submittedName>
        <fullName evidence="1">(California timema) hypothetical protein</fullName>
    </submittedName>
</protein>
<proteinExistence type="predicted"/>
<name>A0A7R9JAQ6_TIMCA</name>
<evidence type="ECO:0000313" key="1">
    <source>
        <dbReference type="EMBL" id="CAD7575842.1"/>
    </source>
</evidence>
<dbReference type="EMBL" id="OE183616">
    <property type="protein sequence ID" value="CAD7575842.1"/>
    <property type="molecule type" value="Genomic_DNA"/>
</dbReference>
<dbReference type="AlphaFoldDB" id="A0A7R9JAQ6"/>
<reference evidence="1" key="1">
    <citation type="submission" date="2020-11" db="EMBL/GenBank/DDBJ databases">
        <authorList>
            <person name="Tran Van P."/>
        </authorList>
    </citation>
    <scope>NUCLEOTIDE SEQUENCE</scope>
</reference>
<sequence>MDSTWFKERSETSISLRSWCRDGEPDYALERLESYFNIKNEMVLESKSSLLITAHKVPGVVRAIQEKEG</sequence>
<organism evidence="1">
    <name type="scientific">Timema californicum</name>
    <name type="common">California timema</name>
    <name type="synonym">Walking stick</name>
    <dbReference type="NCBI Taxonomy" id="61474"/>
    <lineage>
        <taxon>Eukaryota</taxon>
        <taxon>Metazoa</taxon>
        <taxon>Ecdysozoa</taxon>
        <taxon>Arthropoda</taxon>
        <taxon>Hexapoda</taxon>
        <taxon>Insecta</taxon>
        <taxon>Pterygota</taxon>
        <taxon>Neoptera</taxon>
        <taxon>Polyneoptera</taxon>
        <taxon>Phasmatodea</taxon>
        <taxon>Timematodea</taxon>
        <taxon>Timematoidea</taxon>
        <taxon>Timematidae</taxon>
        <taxon>Timema</taxon>
    </lineage>
</organism>
<gene>
    <name evidence="1" type="ORF">TCMB3V08_LOCUS8420</name>
</gene>
<accession>A0A7R9JAQ6</accession>